<accession>A0A375A7Q6</accession>
<dbReference type="Pfam" id="PF13673">
    <property type="entry name" value="Acetyltransf_10"/>
    <property type="match status" value="1"/>
</dbReference>
<dbReference type="CDD" id="cd04301">
    <property type="entry name" value="NAT_SF"/>
    <property type="match status" value="1"/>
</dbReference>
<keyword evidence="3" id="KW-1185">Reference proteome</keyword>
<keyword evidence="2" id="KW-0378">Hydrolase</keyword>
<keyword evidence="2" id="KW-0347">Helicase</keyword>
<evidence type="ECO:0000259" key="1">
    <source>
        <dbReference type="PROSITE" id="PS51186"/>
    </source>
</evidence>
<dbReference type="SUPFAM" id="SSF55729">
    <property type="entry name" value="Acyl-CoA N-acyltransferases (Nat)"/>
    <property type="match status" value="1"/>
</dbReference>
<dbReference type="AlphaFoldDB" id="A0A375A7Q6"/>
<dbReference type="InterPro" id="IPR053144">
    <property type="entry name" value="Acetyltransferase_Butenolide"/>
</dbReference>
<sequence>MVALSSATADALITYHVNHAITVEQFIHLLKRTSLGPRRPLDRRDTLAGMLNEADLLVSAWHDDTLVGVARSVTDYHYCCYLSDLAVDETYQHRGIGHALIAHTAQQLKPECRLILIAAPQAVGYYPKIGFEAHPSAWHRLAGDINVPASGKDTFSGENSNNQDSVNDA</sequence>
<name>A0A375A7Q6_9GAMM</name>
<dbReference type="GO" id="GO:0004386">
    <property type="term" value="F:helicase activity"/>
    <property type="evidence" value="ECO:0007669"/>
    <property type="project" value="UniProtKB-KW"/>
</dbReference>
<dbReference type="RefSeq" id="WP_051124109.1">
    <property type="nucleotide sequence ID" value="NZ_LT615367.1"/>
</dbReference>
<feature type="domain" description="N-acetyltransferase" evidence="1">
    <location>
        <begin position="13"/>
        <end position="154"/>
    </location>
</feature>
<dbReference type="InterPro" id="IPR000182">
    <property type="entry name" value="GNAT_dom"/>
</dbReference>
<evidence type="ECO:0000313" key="2">
    <source>
        <dbReference type="EMBL" id="SLM62037.1"/>
    </source>
</evidence>
<dbReference type="Gene3D" id="3.40.630.30">
    <property type="match status" value="1"/>
</dbReference>
<dbReference type="PANTHER" id="PTHR43233">
    <property type="entry name" value="FAMILY N-ACETYLTRANSFERASE, PUTATIVE (AFU_ORTHOLOGUE AFUA_6G03350)-RELATED"/>
    <property type="match status" value="1"/>
</dbReference>
<evidence type="ECO:0000313" key="3">
    <source>
        <dbReference type="Proteomes" id="UP000294820"/>
    </source>
</evidence>
<dbReference type="Proteomes" id="UP000294820">
    <property type="component" value="Chromosome 1"/>
</dbReference>
<keyword evidence="2" id="KW-0067">ATP-binding</keyword>
<protein>
    <submittedName>
        <fullName evidence="2">Protein export cytoplasm protein SecA ATPase RNA helicase (TC 3.A.5.1.1)</fullName>
    </submittedName>
</protein>
<dbReference type="PROSITE" id="PS51186">
    <property type="entry name" value="GNAT"/>
    <property type="match status" value="1"/>
</dbReference>
<gene>
    <name evidence="2" type="ORF">DAQ1742_00999</name>
</gene>
<reference evidence="2 3" key="1">
    <citation type="submission" date="2016-09" db="EMBL/GenBank/DDBJ databases">
        <authorList>
            <person name="Reverchon S."/>
            <person name="Nasser W."/>
            <person name="Leonard S."/>
            <person name="Brochier C."/>
            <person name="Duprey A."/>
        </authorList>
    </citation>
    <scope>NUCLEOTIDE SEQUENCE [LARGE SCALE GENOMIC DNA]</scope>
    <source>
        <strain evidence="2 3">174/2</strain>
    </source>
</reference>
<keyword evidence="2" id="KW-0547">Nucleotide-binding</keyword>
<organism evidence="2 3">
    <name type="scientific">Dickeya aquatica</name>
    <dbReference type="NCBI Taxonomy" id="1401087"/>
    <lineage>
        <taxon>Bacteria</taxon>
        <taxon>Pseudomonadati</taxon>
        <taxon>Pseudomonadota</taxon>
        <taxon>Gammaproteobacteria</taxon>
        <taxon>Enterobacterales</taxon>
        <taxon>Pectobacteriaceae</taxon>
        <taxon>Dickeya</taxon>
    </lineage>
</organism>
<dbReference type="PANTHER" id="PTHR43233:SF1">
    <property type="entry name" value="FAMILY N-ACETYLTRANSFERASE, PUTATIVE (AFU_ORTHOLOGUE AFUA_6G03350)-RELATED"/>
    <property type="match status" value="1"/>
</dbReference>
<dbReference type="InterPro" id="IPR016181">
    <property type="entry name" value="Acyl_CoA_acyltransferase"/>
</dbReference>
<proteinExistence type="predicted"/>
<dbReference type="KEGG" id="daq:DAQ1742_00999"/>
<dbReference type="GO" id="GO:0016747">
    <property type="term" value="F:acyltransferase activity, transferring groups other than amino-acyl groups"/>
    <property type="evidence" value="ECO:0007669"/>
    <property type="project" value="InterPro"/>
</dbReference>
<dbReference type="EMBL" id="LT615367">
    <property type="protein sequence ID" value="SLM62037.1"/>
    <property type="molecule type" value="Genomic_DNA"/>
</dbReference>